<dbReference type="Pfam" id="PF00582">
    <property type="entry name" value="Usp"/>
    <property type="match status" value="1"/>
</dbReference>
<proteinExistence type="inferred from homology"/>
<dbReference type="GeneID" id="37877587"/>
<dbReference type="InterPro" id="IPR014729">
    <property type="entry name" value="Rossmann-like_a/b/a_fold"/>
</dbReference>
<dbReference type="PANTHER" id="PTHR46268">
    <property type="entry name" value="STRESS RESPONSE PROTEIN NHAX"/>
    <property type="match status" value="1"/>
</dbReference>
<dbReference type="KEGG" id="hdf:AArcSl_1239"/>
<sequence>MIERILLPTDGSEAAESAVERAYELADKFDAELHTMYVIEIEALPTFANLDTEPVREAHKRRGDELLTEIEENAPAGVNVTKAIEEGHPESHIVDYAEEHDIDVITMGTHGREGLGRVLIGSVTERVMRESPCSVLVTPVEET</sequence>
<dbReference type="PANTHER" id="PTHR46268:SF6">
    <property type="entry name" value="UNIVERSAL STRESS PROTEIN UP12"/>
    <property type="match status" value="1"/>
</dbReference>
<keyword evidence="4" id="KW-1185">Reference proteome</keyword>
<protein>
    <submittedName>
        <fullName evidence="3">Universal stress protein UspA</fullName>
    </submittedName>
</protein>
<dbReference type="OrthoDB" id="105697at2157"/>
<dbReference type="InterPro" id="IPR006015">
    <property type="entry name" value="Universal_stress_UspA"/>
</dbReference>
<feature type="domain" description="UspA" evidence="2">
    <location>
        <begin position="1"/>
        <end position="139"/>
    </location>
</feature>
<dbReference type="RefSeq" id="WP_119816521.1">
    <property type="nucleotide sequence ID" value="NZ_CP025066.1"/>
</dbReference>
<organism evidence="3 4">
    <name type="scientific">Halalkaliarchaeum desulfuricum</name>
    <dbReference type="NCBI Taxonomy" id="2055893"/>
    <lineage>
        <taxon>Archaea</taxon>
        <taxon>Methanobacteriati</taxon>
        <taxon>Methanobacteriota</taxon>
        <taxon>Stenosarchaea group</taxon>
        <taxon>Halobacteria</taxon>
        <taxon>Halobacteriales</taxon>
        <taxon>Haloferacaceae</taxon>
        <taxon>Halalkaliarchaeum</taxon>
    </lineage>
</organism>
<dbReference type="Proteomes" id="UP000263012">
    <property type="component" value="Chromosome"/>
</dbReference>
<evidence type="ECO:0000256" key="1">
    <source>
        <dbReference type="ARBA" id="ARBA00008791"/>
    </source>
</evidence>
<reference evidence="4" key="1">
    <citation type="submission" date="2017-11" db="EMBL/GenBank/DDBJ databases">
        <title>Phenotypic and genomic properties of facultatively anaerobic sulfur-reducing natronoarchaea from hypersaline soda lakes.</title>
        <authorList>
            <person name="Sorokin D.Y."/>
            <person name="Kublanov I.V."/>
            <person name="Roman P."/>
            <person name="Sinninghe Damste J.S."/>
            <person name="Golyshin P.N."/>
            <person name="Rojo D."/>
            <person name="Ciordia S."/>
            <person name="Mena M.D.C."/>
            <person name="Ferrer M."/>
            <person name="Messina E."/>
            <person name="Smedile F."/>
            <person name="La Spada G."/>
            <person name="La Cono V."/>
            <person name="Yakimov M.M."/>
        </authorList>
    </citation>
    <scope>NUCLEOTIDE SEQUENCE [LARGE SCALE GENOMIC DNA]</scope>
    <source>
        <strain evidence="4">AArc-Sl</strain>
    </source>
</reference>
<dbReference type="PIRSF" id="PIRSF006276">
    <property type="entry name" value="UspA"/>
    <property type="match status" value="1"/>
</dbReference>
<dbReference type="PRINTS" id="PR01438">
    <property type="entry name" value="UNVRSLSTRESS"/>
</dbReference>
<comment type="similarity">
    <text evidence="1">Belongs to the universal stress protein A family.</text>
</comment>
<dbReference type="AlphaFoldDB" id="A0A343TIE9"/>
<evidence type="ECO:0000313" key="4">
    <source>
        <dbReference type="Proteomes" id="UP000263012"/>
    </source>
</evidence>
<dbReference type="InterPro" id="IPR006016">
    <property type="entry name" value="UspA"/>
</dbReference>
<dbReference type="SUPFAM" id="SSF52402">
    <property type="entry name" value="Adenine nucleotide alpha hydrolases-like"/>
    <property type="match status" value="1"/>
</dbReference>
<evidence type="ECO:0000259" key="2">
    <source>
        <dbReference type="Pfam" id="PF00582"/>
    </source>
</evidence>
<dbReference type="Gene3D" id="3.40.50.620">
    <property type="entry name" value="HUPs"/>
    <property type="match status" value="1"/>
</dbReference>
<name>A0A343TIE9_9EURY</name>
<evidence type="ECO:0000313" key="3">
    <source>
        <dbReference type="EMBL" id="AUX08871.1"/>
    </source>
</evidence>
<gene>
    <name evidence="3" type="primary">uspA12</name>
    <name evidence="3" type="ORF">AArcSl_1239</name>
</gene>
<dbReference type="CDD" id="cd00293">
    <property type="entry name" value="USP-like"/>
    <property type="match status" value="1"/>
</dbReference>
<accession>A0A343TIE9</accession>
<dbReference type="EMBL" id="CP025066">
    <property type="protein sequence ID" value="AUX08871.1"/>
    <property type="molecule type" value="Genomic_DNA"/>
</dbReference>